<evidence type="ECO:0000313" key="2">
    <source>
        <dbReference type="EnsemblPlants" id="OPUNC01G20270.1"/>
    </source>
</evidence>
<dbReference type="AlphaFoldDB" id="A0A0E0JK86"/>
<accession>A0A0E0JK86</accession>
<feature type="compositionally biased region" description="Acidic residues" evidence="1">
    <location>
        <begin position="1"/>
        <end position="11"/>
    </location>
</feature>
<evidence type="ECO:0000256" key="1">
    <source>
        <dbReference type="SAM" id="MobiDB-lite"/>
    </source>
</evidence>
<dbReference type="EnsemblPlants" id="OPUNC01G20270.1">
    <property type="protein sequence ID" value="OPUNC01G20270.1"/>
    <property type="gene ID" value="OPUNC01G20270"/>
</dbReference>
<keyword evidence="3" id="KW-1185">Reference proteome</keyword>
<proteinExistence type="predicted"/>
<evidence type="ECO:0000313" key="3">
    <source>
        <dbReference type="Proteomes" id="UP000026962"/>
    </source>
</evidence>
<dbReference type="Gramene" id="OPUNC01G20270.1">
    <property type="protein sequence ID" value="OPUNC01G20270.1"/>
    <property type="gene ID" value="OPUNC01G20270"/>
</dbReference>
<dbReference type="Proteomes" id="UP000026962">
    <property type="component" value="Chromosome 1"/>
</dbReference>
<protein>
    <submittedName>
        <fullName evidence="2">Uncharacterized protein</fullName>
    </submittedName>
</protein>
<name>A0A0E0JK86_ORYPU</name>
<organism evidence="2">
    <name type="scientific">Oryza punctata</name>
    <name type="common">Red rice</name>
    <dbReference type="NCBI Taxonomy" id="4537"/>
    <lineage>
        <taxon>Eukaryota</taxon>
        <taxon>Viridiplantae</taxon>
        <taxon>Streptophyta</taxon>
        <taxon>Embryophyta</taxon>
        <taxon>Tracheophyta</taxon>
        <taxon>Spermatophyta</taxon>
        <taxon>Magnoliopsida</taxon>
        <taxon>Liliopsida</taxon>
        <taxon>Poales</taxon>
        <taxon>Poaceae</taxon>
        <taxon>BOP clade</taxon>
        <taxon>Oryzoideae</taxon>
        <taxon>Oryzeae</taxon>
        <taxon>Oryzinae</taxon>
        <taxon>Oryza</taxon>
    </lineage>
</organism>
<feature type="region of interest" description="Disordered" evidence="1">
    <location>
        <begin position="1"/>
        <end position="45"/>
    </location>
</feature>
<sequence length="65" mass="6477">MVASDDDEEEVAGSGAVGPARTPAGSPADDDDEDEAAGSGVAGSARMRAGRICAATLTLPRKPNY</sequence>
<reference evidence="2" key="2">
    <citation type="submission" date="2018-05" db="EMBL/GenBank/DDBJ databases">
        <title>OpunRS2 (Oryza punctata Reference Sequence Version 2).</title>
        <authorList>
            <person name="Zhang J."/>
            <person name="Kudrna D."/>
            <person name="Lee S."/>
            <person name="Talag J."/>
            <person name="Welchert J."/>
            <person name="Wing R.A."/>
        </authorList>
    </citation>
    <scope>NUCLEOTIDE SEQUENCE [LARGE SCALE GENOMIC DNA]</scope>
</reference>
<reference evidence="2" key="1">
    <citation type="submission" date="2015-04" db="UniProtKB">
        <authorList>
            <consortium name="EnsemblPlants"/>
        </authorList>
    </citation>
    <scope>IDENTIFICATION</scope>
</reference>
<dbReference type="HOGENOM" id="CLU_2853671_0_0_1"/>